<proteinExistence type="inferred from homology"/>
<dbReference type="Gene3D" id="3.90.1150.10">
    <property type="entry name" value="Aspartate Aminotransferase, domain 1"/>
    <property type="match status" value="1"/>
</dbReference>
<dbReference type="PANTHER" id="PTHR11986">
    <property type="entry name" value="AMINOTRANSFERASE CLASS III"/>
    <property type="match status" value="1"/>
</dbReference>
<organism evidence="7 8">
    <name type="scientific">Ruixingdingia sedimenti</name>
    <dbReference type="NCBI Taxonomy" id="3073604"/>
    <lineage>
        <taxon>Bacteria</taxon>
        <taxon>Pseudomonadati</taxon>
        <taxon>Pseudomonadota</taxon>
        <taxon>Alphaproteobacteria</taxon>
        <taxon>Rhodobacterales</taxon>
        <taxon>Paracoccaceae</taxon>
        <taxon>Ruixingdingia</taxon>
    </lineage>
</organism>
<evidence type="ECO:0000256" key="3">
    <source>
        <dbReference type="ARBA" id="ARBA00022576"/>
    </source>
</evidence>
<name>A0ABU1F849_9RHOB</name>
<comment type="cofactor">
    <cofactor evidence="1">
        <name>pyridoxal 5'-phosphate</name>
        <dbReference type="ChEBI" id="CHEBI:597326"/>
    </cofactor>
</comment>
<comment type="similarity">
    <text evidence="2 6">Belongs to the class-III pyridoxal-phosphate-dependent aminotransferase family.</text>
</comment>
<keyword evidence="4 7" id="KW-0808">Transferase</keyword>
<dbReference type="Gene3D" id="3.40.640.10">
    <property type="entry name" value="Type I PLP-dependent aspartate aminotransferase-like (Major domain)"/>
    <property type="match status" value="1"/>
</dbReference>
<evidence type="ECO:0000313" key="7">
    <source>
        <dbReference type="EMBL" id="MDR5653045.1"/>
    </source>
</evidence>
<accession>A0ABU1F849</accession>
<comment type="caution">
    <text evidence="7">The sequence shown here is derived from an EMBL/GenBank/DDBJ whole genome shotgun (WGS) entry which is preliminary data.</text>
</comment>
<evidence type="ECO:0000313" key="8">
    <source>
        <dbReference type="Proteomes" id="UP001247754"/>
    </source>
</evidence>
<dbReference type="InterPro" id="IPR005814">
    <property type="entry name" value="Aminotrans_3"/>
</dbReference>
<dbReference type="Pfam" id="PF00202">
    <property type="entry name" value="Aminotran_3"/>
    <property type="match status" value="1"/>
</dbReference>
<dbReference type="InterPro" id="IPR004632">
    <property type="entry name" value="4NH2But_aminotransferase_bac"/>
</dbReference>
<dbReference type="EC" id="2.6.1.19" evidence="7"/>
<dbReference type="Proteomes" id="UP001247754">
    <property type="component" value="Unassembled WGS sequence"/>
</dbReference>
<dbReference type="NCBIfam" id="TIGR00700">
    <property type="entry name" value="GABAtrnsam"/>
    <property type="match status" value="1"/>
</dbReference>
<dbReference type="SUPFAM" id="SSF53383">
    <property type="entry name" value="PLP-dependent transferases"/>
    <property type="match status" value="1"/>
</dbReference>
<keyword evidence="3 7" id="KW-0032">Aminotransferase</keyword>
<sequence length="435" mass="45616">MTTNSDLRARQTAAVANGVSTRAIFAARAENAELWDVEGKRYLDFAAGIAVNNTGHRHPKVMAAVAEQAQAFTHTSFNVAPYEGYISLAERLNRLAPGDFEKKTLLITTGVEAVENAVKVARAYTGRSGIVAFTGAFHGRTMMGMALTGKVKPYKAGFGPFPAEVYHAPFPSDYHGVTEAESLAMLERLFQSSIDPKRVAAFIIEPVQGEGGFNPAPASFLQALRRIADEHGILLIADEIQAGMARTGKIFCFEHSGVAPDLITMAKGLAGGFPLSAVTGRAEVIDAAAAGGLGGTYAGNPLAVAAAHAVLDVIEEENLCARAVEIGDAITARLNALAARQGMEAIGNVRGMGAMVAFELVKDRGTKTPDAALTNAIVAEAEARGLIMITCGMHANVVRLLPPLTTPMEQVDEAMDIIEASIEAAITRVASGSAA</sequence>
<dbReference type="InterPro" id="IPR050103">
    <property type="entry name" value="Class-III_PLP-dep_AT"/>
</dbReference>
<dbReference type="EMBL" id="JAVKPH010000010">
    <property type="protein sequence ID" value="MDR5653045.1"/>
    <property type="molecule type" value="Genomic_DNA"/>
</dbReference>
<dbReference type="InterPro" id="IPR015424">
    <property type="entry name" value="PyrdxlP-dep_Trfase"/>
</dbReference>
<dbReference type="PROSITE" id="PS00600">
    <property type="entry name" value="AA_TRANSFER_CLASS_3"/>
    <property type="match status" value="1"/>
</dbReference>
<evidence type="ECO:0000256" key="6">
    <source>
        <dbReference type="RuleBase" id="RU003560"/>
    </source>
</evidence>
<dbReference type="PIRSF" id="PIRSF000521">
    <property type="entry name" value="Transaminase_4ab_Lys_Orn"/>
    <property type="match status" value="1"/>
</dbReference>
<evidence type="ECO:0000256" key="1">
    <source>
        <dbReference type="ARBA" id="ARBA00001933"/>
    </source>
</evidence>
<dbReference type="CDD" id="cd00610">
    <property type="entry name" value="OAT_like"/>
    <property type="match status" value="1"/>
</dbReference>
<reference evidence="7 8" key="1">
    <citation type="submission" date="2023-09" db="EMBL/GenBank/DDBJ databases">
        <title>Xinfangfangia sedmenti sp. nov., isolated the sedment.</title>
        <authorList>
            <person name="Xu L."/>
        </authorList>
    </citation>
    <scope>NUCLEOTIDE SEQUENCE [LARGE SCALE GENOMIC DNA]</scope>
    <source>
        <strain evidence="7 8">LG-4</strain>
    </source>
</reference>
<gene>
    <name evidence="7" type="primary">gabT</name>
    <name evidence="7" type="ORF">RGD00_10540</name>
</gene>
<keyword evidence="8" id="KW-1185">Reference proteome</keyword>
<dbReference type="InterPro" id="IPR015421">
    <property type="entry name" value="PyrdxlP-dep_Trfase_major"/>
</dbReference>
<dbReference type="InterPro" id="IPR049704">
    <property type="entry name" value="Aminotrans_3_PPA_site"/>
</dbReference>
<keyword evidence="5 6" id="KW-0663">Pyridoxal phosphate</keyword>
<dbReference type="RefSeq" id="WP_310457285.1">
    <property type="nucleotide sequence ID" value="NZ_JAVKPH010000010.1"/>
</dbReference>
<dbReference type="InterPro" id="IPR015422">
    <property type="entry name" value="PyrdxlP-dep_Trfase_small"/>
</dbReference>
<evidence type="ECO:0000256" key="2">
    <source>
        <dbReference type="ARBA" id="ARBA00008954"/>
    </source>
</evidence>
<protein>
    <submittedName>
        <fullName evidence="7">4-aminobutyrate--2-oxoglutarate transaminase</fullName>
        <ecNumber evidence="7">2.6.1.19</ecNumber>
    </submittedName>
</protein>
<evidence type="ECO:0000256" key="5">
    <source>
        <dbReference type="ARBA" id="ARBA00022898"/>
    </source>
</evidence>
<evidence type="ECO:0000256" key="4">
    <source>
        <dbReference type="ARBA" id="ARBA00022679"/>
    </source>
</evidence>
<dbReference type="GO" id="GO:0034386">
    <property type="term" value="F:4-aminobutyrate:2-oxoglutarate transaminase activity"/>
    <property type="evidence" value="ECO:0007669"/>
    <property type="project" value="UniProtKB-EC"/>
</dbReference>